<dbReference type="EMBL" id="CP036276">
    <property type="protein sequence ID" value="QDU42110.1"/>
    <property type="molecule type" value="Genomic_DNA"/>
</dbReference>
<dbReference type="RefSeq" id="WP_145374160.1">
    <property type="nucleotide sequence ID" value="NZ_CP036276.1"/>
</dbReference>
<dbReference type="AlphaFoldDB" id="A0A517ZI02"/>
<dbReference type="KEGG" id="sdyn:Mal52_05650"/>
<keyword evidence="2" id="KW-1185">Reference proteome</keyword>
<evidence type="ECO:0000313" key="1">
    <source>
        <dbReference type="EMBL" id="QDU42110.1"/>
    </source>
</evidence>
<proteinExistence type="predicted"/>
<protein>
    <submittedName>
        <fullName evidence="1">Uncharacterized protein</fullName>
    </submittedName>
</protein>
<accession>A0A517ZI02</accession>
<sequence length="195" mass="22402">MSLTVEEFWGFCRDLTGDPSDDDALHYLLYDIALSPVTKESRDGYHFYWCCPLNAIPFANTSMDGAHFSLLDTETDVQPVILVAPDAFENPYVVVGESFYEFLCLGCVHGFACVAAMAHRPSEMVKYLEGDPDRDSANETARERVKQAQWLLEKLRERFQLHPWQNVGQRLFELQEEFLDAIEIPPEDEDQDEEL</sequence>
<gene>
    <name evidence="1" type="ORF">Mal52_05650</name>
</gene>
<reference evidence="1 2" key="1">
    <citation type="submission" date="2019-02" db="EMBL/GenBank/DDBJ databases">
        <title>Deep-cultivation of Planctomycetes and their phenomic and genomic characterization uncovers novel biology.</title>
        <authorList>
            <person name="Wiegand S."/>
            <person name="Jogler M."/>
            <person name="Boedeker C."/>
            <person name="Pinto D."/>
            <person name="Vollmers J."/>
            <person name="Rivas-Marin E."/>
            <person name="Kohn T."/>
            <person name="Peeters S.H."/>
            <person name="Heuer A."/>
            <person name="Rast P."/>
            <person name="Oberbeckmann S."/>
            <person name="Bunk B."/>
            <person name="Jeske O."/>
            <person name="Meyerdierks A."/>
            <person name="Storesund J.E."/>
            <person name="Kallscheuer N."/>
            <person name="Luecker S."/>
            <person name="Lage O.M."/>
            <person name="Pohl T."/>
            <person name="Merkel B.J."/>
            <person name="Hornburger P."/>
            <person name="Mueller R.-W."/>
            <person name="Bruemmer F."/>
            <person name="Labrenz M."/>
            <person name="Spormann A.M."/>
            <person name="Op den Camp H."/>
            <person name="Overmann J."/>
            <person name="Amann R."/>
            <person name="Jetten M.S.M."/>
            <person name="Mascher T."/>
            <person name="Medema M.H."/>
            <person name="Devos D.P."/>
            <person name="Kaster A.-K."/>
            <person name="Ovreas L."/>
            <person name="Rohde M."/>
            <person name="Galperin M.Y."/>
            <person name="Jogler C."/>
        </authorList>
    </citation>
    <scope>NUCLEOTIDE SEQUENCE [LARGE SCALE GENOMIC DNA]</scope>
    <source>
        <strain evidence="1 2">Mal52</strain>
    </source>
</reference>
<organism evidence="1 2">
    <name type="scientific">Symmachiella dynata</name>
    <dbReference type="NCBI Taxonomy" id="2527995"/>
    <lineage>
        <taxon>Bacteria</taxon>
        <taxon>Pseudomonadati</taxon>
        <taxon>Planctomycetota</taxon>
        <taxon>Planctomycetia</taxon>
        <taxon>Planctomycetales</taxon>
        <taxon>Planctomycetaceae</taxon>
        <taxon>Symmachiella</taxon>
    </lineage>
</organism>
<name>A0A517ZI02_9PLAN</name>
<evidence type="ECO:0000313" key="2">
    <source>
        <dbReference type="Proteomes" id="UP000319383"/>
    </source>
</evidence>
<dbReference type="Proteomes" id="UP000319383">
    <property type="component" value="Chromosome"/>
</dbReference>